<dbReference type="EMBL" id="JBBPBM010000026">
    <property type="protein sequence ID" value="KAK8539391.1"/>
    <property type="molecule type" value="Genomic_DNA"/>
</dbReference>
<reference evidence="4 5" key="1">
    <citation type="journal article" date="2024" name="G3 (Bethesda)">
        <title>Genome assembly of Hibiscus sabdariffa L. provides insights into metabolisms of medicinal natural products.</title>
        <authorList>
            <person name="Kim T."/>
        </authorList>
    </citation>
    <scope>NUCLEOTIDE SEQUENCE [LARGE SCALE GENOMIC DNA]</scope>
    <source>
        <strain evidence="4">TK-2024</strain>
        <tissue evidence="4">Old leaves</tissue>
    </source>
</reference>
<evidence type="ECO:0000256" key="1">
    <source>
        <dbReference type="ARBA" id="ARBA00022603"/>
    </source>
</evidence>
<keyword evidence="1" id="KW-0489">Methyltransferase</keyword>
<name>A0ABR2DI00_9ROSI</name>
<evidence type="ECO:0000259" key="3">
    <source>
        <dbReference type="Pfam" id="PF00588"/>
    </source>
</evidence>
<organism evidence="4 5">
    <name type="scientific">Hibiscus sabdariffa</name>
    <name type="common">roselle</name>
    <dbReference type="NCBI Taxonomy" id="183260"/>
    <lineage>
        <taxon>Eukaryota</taxon>
        <taxon>Viridiplantae</taxon>
        <taxon>Streptophyta</taxon>
        <taxon>Embryophyta</taxon>
        <taxon>Tracheophyta</taxon>
        <taxon>Spermatophyta</taxon>
        <taxon>Magnoliopsida</taxon>
        <taxon>eudicotyledons</taxon>
        <taxon>Gunneridae</taxon>
        <taxon>Pentapetalae</taxon>
        <taxon>rosids</taxon>
        <taxon>malvids</taxon>
        <taxon>Malvales</taxon>
        <taxon>Malvaceae</taxon>
        <taxon>Malvoideae</taxon>
        <taxon>Hibiscus</taxon>
    </lineage>
</organism>
<evidence type="ECO:0000256" key="2">
    <source>
        <dbReference type="ARBA" id="ARBA00022679"/>
    </source>
</evidence>
<dbReference type="CDD" id="cd18096">
    <property type="entry name" value="SpoU-like"/>
    <property type="match status" value="1"/>
</dbReference>
<dbReference type="SUPFAM" id="SSF75217">
    <property type="entry name" value="alpha/beta knot"/>
    <property type="match status" value="1"/>
</dbReference>
<dbReference type="PANTHER" id="PTHR43191:SF7">
    <property type="entry name" value="OBP33PEP LIKE PROTEIN"/>
    <property type="match status" value="1"/>
</dbReference>
<dbReference type="InterPro" id="IPR051259">
    <property type="entry name" value="rRNA_Methyltransferase"/>
</dbReference>
<proteinExistence type="predicted"/>
<keyword evidence="5" id="KW-1185">Reference proteome</keyword>
<dbReference type="Gene3D" id="3.40.1280.10">
    <property type="match status" value="1"/>
</dbReference>
<dbReference type="Proteomes" id="UP001472677">
    <property type="component" value="Unassembled WGS sequence"/>
</dbReference>
<dbReference type="InterPro" id="IPR001537">
    <property type="entry name" value="SpoU_MeTrfase"/>
</dbReference>
<sequence>MRNSQNCPRLKKGGRITFVEENGGRVLRGDNIAKRHNVGTLARSATAFGVTEFILVGRRDFNAFGSHGSTSHLRFRHFHSLTDARLYLKEKDCDICGVEITSGAVSITDHPFKKSTAFLLGNEGTGLSAKECEMCDFFVYIPQYGGGTASLNVSVAASIVLHHFGVWAGFSERIRDGNKFVVAERPLKQVSRKYCMETDDQIIKERKLRRESASEGFFEDGKYDVSSSNLLDSLFSDD</sequence>
<protein>
    <recommendedName>
        <fullName evidence="3">tRNA/rRNA methyltransferase SpoU type domain-containing protein</fullName>
    </recommendedName>
</protein>
<dbReference type="InterPro" id="IPR029028">
    <property type="entry name" value="Alpha/beta_knot_MTases"/>
</dbReference>
<comment type="caution">
    <text evidence="4">The sequence shown here is derived from an EMBL/GenBank/DDBJ whole genome shotgun (WGS) entry which is preliminary data.</text>
</comment>
<gene>
    <name evidence="4" type="ORF">V6N12_043017</name>
</gene>
<evidence type="ECO:0000313" key="5">
    <source>
        <dbReference type="Proteomes" id="UP001472677"/>
    </source>
</evidence>
<accession>A0ABR2DI00</accession>
<dbReference type="InterPro" id="IPR029026">
    <property type="entry name" value="tRNA_m1G_MTases_N"/>
</dbReference>
<feature type="domain" description="tRNA/rRNA methyltransferase SpoU type" evidence="3">
    <location>
        <begin position="30"/>
        <end position="162"/>
    </location>
</feature>
<dbReference type="Pfam" id="PF00588">
    <property type="entry name" value="SpoU_methylase"/>
    <property type="match status" value="1"/>
</dbReference>
<evidence type="ECO:0000313" key="4">
    <source>
        <dbReference type="EMBL" id="KAK8539391.1"/>
    </source>
</evidence>
<dbReference type="PANTHER" id="PTHR43191">
    <property type="entry name" value="RRNA METHYLTRANSFERASE 3"/>
    <property type="match status" value="1"/>
</dbReference>
<keyword evidence="2" id="KW-0808">Transferase</keyword>